<dbReference type="AlphaFoldDB" id="B6ELG0"/>
<dbReference type="PANTHER" id="PTHR30093:SF34">
    <property type="entry name" value="PREPILIN PEPTIDASE-DEPENDENT PROTEIN D"/>
    <property type="match status" value="1"/>
</dbReference>
<dbReference type="NCBIfam" id="TIGR02532">
    <property type="entry name" value="IV_pilin_GFxxxE"/>
    <property type="match status" value="1"/>
</dbReference>
<dbReference type="EMBL" id="FM178379">
    <property type="protein sequence ID" value="CAQ80313.1"/>
    <property type="molecule type" value="Genomic_DNA"/>
</dbReference>
<dbReference type="HOGENOM" id="CLU_091705_4_2_6"/>
<dbReference type="InterPro" id="IPR000983">
    <property type="entry name" value="Bac_GSPG_pilin"/>
</dbReference>
<dbReference type="KEGG" id="vsa:VSAL_I2629"/>
<gene>
    <name evidence="6" type="primary">pilA</name>
    <name evidence="6" type="ordered locus">VSAL_I2629</name>
</gene>
<dbReference type="Gene3D" id="3.30.700.10">
    <property type="entry name" value="Glycoprotein, Type 4 Pilin"/>
    <property type="match status" value="1"/>
</dbReference>
<evidence type="ECO:0000256" key="2">
    <source>
        <dbReference type="ARBA" id="ARBA00011156"/>
    </source>
</evidence>
<keyword evidence="3" id="KW-0488">Methylation</keyword>
<dbReference type="InterPro" id="IPR001082">
    <property type="entry name" value="Pilin"/>
</dbReference>
<protein>
    <submittedName>
        <fullName evidence="6">Type IV pilus subunit PilA</fullName>
    </submittedName>
</protein>
<dbReference type="GO" id="GO:0007155">
    <property type="term" value="P:cell adhesion"/>
    <property type="evidence" value="ECO:0007669"/>
    <property type="project" value="InterPro"/>
</dbReference>
<dbReference type="PANTHER" id="PTHR30093">
    <property type="entry name" value="GENERAL SECRETION PATHWAY PROTEIN G"/>
    <property type="match status" value="1"/>
</dbReference>
<dbReference type="InterPro" id="IPR012902">
    <property type="entry name" value="N_methyl_site"/>
</dbReference>
<reference evidence="6 7" key="1">
    <citation type="journal article" date="2008" name="BMC Genomics">
        <title>The genome sequence of the fish pathogen Aliivibrio salmonicida strain LFI1238 shows extensive evidence of gene decay.</title>
        <authorList>
            <person name="Hjerde E."/>
            <person name="Lorentzen M.S."/>
            <person name="Holden M.T."/>
            <person name="Seeger K."/>
            <person name="Paulsen S."/>
            <person name="Bason N."/>
            <person name="Churcher C."/>
            <person name="Harris D."/>
            <person name="Norbertczak H."/>
            <person name="Quail M.A."/>
            <person name="Sanders S."/>
            <person name="Thurston S."/>
            <person name="Parkhill J."/>
            <person name="Willassen N.P."/>
            <person name="Thomson N.R."/>
        </authorList>
    </citation>
    <scope>NUCLEOTIDE SEQUENCE [LARGE SCALE GENOMIC DNA]</scope>
    <source>
        <strain evidence="6 7">LFI1238</strain>
    </source>
</reference>
<dbReference type="Pfam" id="PF00114">
    <property type="entry name" value="Pilin"/>
    <property type="match status" value="1"/>
</dbReference>
<keyword evidence="5" id="KW-0472">Membrane</keyword>
<dbReference type="GO" id="GO:0044096">
    <property type="term" value="C:type IV pilus"/>
    <property type="evidence" value="ECO:0007669"/>
    <property type="project" value="TreeGrafter"/>
</dbReference>
<evidence type="ECO:0000256" key="3">
    <source>
        <dbReference type="ARBA" id="ARBA00022481"/>
    </source>
</evidence>
<dbReference type="Proteomes" id="UP000001730">
    <property type="component" value="Chromosome 1"/>
</dbReference>
<dbReference type="RefSeq" id="WP_012551085.1">
    <property type="nucleotide sequence ID" value="NC_011312.1"/>
</dbReference>
<comment type="subunit">
    <text evidence="2">The pili are polar flexible filaments of about 5.4 nanometers diameter and 2.5 micrometers average length; they consist of only a single polypeptide chain arranged in a helical configuration of five subunits per turn in the assembled pilus.</text>
</comment>
<keyword evidence="4" id="KW-0281">Fimbrium</keyword>
<dbReference type="PRINTS" id="PR00813">
    <property type="entry name" value="BCTERIALGSPG"/>
</dbReference>
<name>B6ELG0_ALISL</name>
<comment type="similarity">
    <text evidence="1 4">Belongs to the N-Me-Phe pilin family.</text>
</comment>
<dbReference type="PROSITE" id="PS00409">
    <property type="entry name" value="PROKAR_NTER_METHYL"/>
    <property type="match status" value="1"/>
</dbReference>
<evidence type="ECO:0000313" key="6">
    <source>
        <dbReference type="EMBL" id="CAQ80313.1"/>
    </source>
</evidence>
<dbReference type="InterPro" id="IPR045584">
    <property type="entry name" value="Pilin-like"/>
</dbReference>
<dbReference type="Pfam" id="PF07963">
    <property type="entry name" value="N_methyl"/>
    <property type="match status" value="1"/>
</dbReference>
<dbReference type="GO" id="GO:0015627">
    <property type="term" value="C:type II protein secretion system complex"/>
    <property type="evidence" value="ECO:0007669"/>
    <property type="project" value="InterPro"/>
</dbReference>
<dbReference type="GO" id="GO:0043107">
    <property type="term" value="P:type IV pilus-dependent motility"/>
    <property type="evidence" value="ECO:0007669"/>
    <property type="project" value="TreeGrafter"/>
</dbReference>
<dbReference type="SUPFAM" id="SSF54523">
    <property type="entry name" value="Pili subunits"/>
    <property type="match status" value="1"/>
</dbReference>
<keyword evidence="7" id="KW-1185">Reference proteome</keyword>
<evidence type="ECO:0000313" key="7">
    <source>
        <dbReference type="Proteomes" id="UP000001730"/>
    </source>
</evidence>
<sequence length="138" mass="14338">MNKRQGQKGFTLIELMIVVAIIGVLSAIAIPAYKDYVSKSEAASGLATIKALQTPAELFFQESGTTQPTLAQLGTTAKANTLGVITDPLVDSAIVFTFGSDSALNGKTLTLARNSDTGWSCTPSTGVPVMDGCKIVTP</sequence>
<dbReference type="GO" id="GO:0015628">
    <property type="term" value="P:protein secretion by the type II secretion system"/>
    <property type="evidence" value="ECO:0007669"/>
    <property type="project" value="InterPro"/>
</dbReference>
<proteinExistence type="inferred from homology"/>
<evidence type="ECO:0000256" key="4">
    <source>
        <dbReference type="RuleBase" id="RU000389"/>
    </source>
</evidence>
<organism evidence="6 7">
    <name type="scientific">Aliivibrio salmonicida (strain LFI1238)</name>
    <name type="common">Vibrio salmonicida (strain LFI1238)</name>
    <dbReference type="NCBI Taxonomy" id="316275"/>
    <lineage>
        <taxon>Bacteria</taxon>
        <taxon>Pseudomonadati</taxon>
        <taxon>Pseudomonadota</taxon>
        <taxon>Gammaproteobacteria</taxon>
        <taxon>Vibrionales</taxon>
        <taxon>Vibrionaceae</taxon>
        <taxon>Aliivibrio</taxon>
    </lineage>
</organism>
<accession>B6ELG0</accession>
<evidence type="ECO:0000256" key="1">
    <source>
        <dbReference type="ARBA" id="ARBA00005233"/>
    </source>
</evidence>
<keyword evidence="5" id="KW-1133">Transmembrane helix</keyword>
<keyword evidence="5" id="KW-0812">Transmembrane</keyword>
<feature type="transmembrane region" description="Helical" evidence="5">
    <location>
        <begin position="12"/>
        <end position="33"/>
    </location>
</feature>
<evidence type="ECO:0000256" key="5">
    <source>
        <dbReference type="SAM" id="Phobius"/>
    </source>
</evidence>
<dbReference type="eggNOG" id="COG4969">
    <property type="taxonomic scope" value="Bacteria"/>
</dbReference>